<gene>
    <name evidence="22" type="ORF">Cni_G16055</name>
</gene>
<dbReference type="GO" id="GO:0061630">
    <property type="term" value="F:ubiquitin protein ligase activity"/>
    <property type="evidence" value="ECO:0007669"/>
    <property type="project" value="UniProtKB-EC"/>
</dbReference>
<feature type="transmembrane region" description="Helical" evidence="20">
    <location>
        <begin position="178"/>
        <end position="199"/>
    </location>
</feature>
<organism evidence="22 23">
    <name type="scientific">Canna indica</name>
    <name type="common">Indian-shot</name>
    <dbReference type="NCBI Taxonomy" id="4628"/>
    <lineage>
        <taxon>Eukaryota</taxon>
        <taxon>Viridiplantae</taxon>
        <taxon>Streptophyta</taxon>
        <taxon>Embryophyta</taxon>
        <taxon>Tracheophyta</taxon>
        <taxon>Spermatophyta</taxon>
        <taxon>Magnoliopsida</taxon>
        <taxon>Liliopsida</taxon>
        <taxon>Zingiberales</taxon>
        <taxon>Cannaceae</taxon>
        <taxon>Canna</taxon>
    </lineage>
</organism>
<evidence type="ECO:0000256" key="10">
    <source>
        <dbReference type="ARBA" id="ARBA00022771"/>
    </source>
</evidence>
<keyword evidence="16" id="KW-0325">Glycoprotein</keyword>
<keyword evidence="23" id="KW-1185">Reference proteome</keyword>
<dbReference type="InterPro" id="IPR001841">
    <property type="entry name" value="Znf_RING"/>
</dbReference>
<comment type="subcellular location">
    <subcellularLocation>
        <location evidence="17">Endomembrane system</location>
        <topology evidence="17">Single-pass type I membrane protein</topology>
    </subcellularLocation>
    <subcellularLocation>
        <location evidence="18">Protein storage vacuole membrane</location>
    </subcellularLocation>
</comment>
<dbReference type="InterPro" id="IPR046450">
    <property type="entry name" value="PA_dom_sf"/>
</dbReference>
<evidence type="ECO:0000256" key="16">
    <source>
        <dbReference type="ARBA" id="ARBA00023180"/>
    </source>
</evidence>
<keyword evidence="13 20" id="KW-1133">Transmembrane helix</keyword>
<dbReference type="InterPro" id="IPR003137">
    <property type="entry name" value="PA_domain"/>
</dbReference>
<keyword evidence="8" id="KW-0479">Metal-binding</keyword>
<evidence type="ECO:0000256" key="18">
    <source>
        <dbReference type="ARBA" id="ARBA00060484"/>
    </source>
</evidence>
<dbReference type="GO" id="GO:0012505">
    <property type="term" value="C:endomembrane system"/>
    <property type="evidence" value="ECO:0007669"/>
    <property type="project" value="UniProtKB-SubCell"/>
</dbReference>
<evidence type="ECO:0000256" key="14">
    <source>
        <dbReference type="ARBA" id="ARBA00023136"/>
    </source>
</evidence>
<dbReference type="GO" id="GO:0015031">
    <property type="term" value="P:protein transport"/>
    <property type="evidence" value="ECO:0007669"/>
    <property type="project" value="UniProtKB-KW"/>
</dbReference>
<keyword evidence="7 20" id="KW-0812">Transmembrane</keyword>
<evidence type="ECO:0000256" key="13">
    <source>
        <dbReference type="ARBA" id="ARBA00022989"/>
    </source>
</evidence>
<evidence type="ECO:0000313" key="23">
    <source>
        <dbReference type="Proteomes" id="UP001327560"/>
    </source>
</evidence>
<evidence type="ECO:0000256" key="4">
    <source>
        <dbReference type="ARBA" id="ARBA00022448"/>
    </source>
</evidence>
<evidence type="ECO:0000256" key="1">
    <source>
        <dbReference type="ARBA" id="ARBA00000900"/>
    </source>
</evidence>
<keyword evidence="5" id="KW-0926">Vacuole</keyword>
<dbReference type="AlphaFoldDB" id="A0AAQ3KET0"/>
<evidence type="ECO:0000256" key="5">
    <source>
        <dbReference type="ARBA" id="ARBA00022554"/>
    </source>
</evidence>
<dbReference type="InterPro" id="IPR013083">
    <property type="entry name" value="Znf_RING/FYVE/PHD"/>
</dbReference>
<evidence type="ECO:0000256" key="20">
    <source>
        <dbReference type="SAM" id="Phobius"/>
    </source>
</evidence>
<dbReference type="GO" id="GO:0032586">
    <property type="term" value="C:protein storage vacuole membrane"/>
    <property type="evidence" value="ECO:0007669"/>
    <property type="project" value="UniProtKB-SubCell"/>
</dbReference>
<keyword evidence="12" id="KW-0653">Protein transport</keyword>
<dbReference type="Pfam" id="PF02225">
    <property type="entry name" value="PA"/>
    <property type="match status" value="1"/>
</dbReference>
<accession>A0AAQ3KET0</accession>
<evidence type="ECO:0000256" key="12">
    <source>
        <dbReference type="ARBA" id="ARBA00022927"/>
    </source>
</evidence>
<evidence type="ECO:0000256" key="17">
    <source>
        <dbReference type="ARBA" id="ARBA00046288"/>
    </source>
</evidence>
<evidence type="ECO:0000313" key="22">
    <source>
        <dbReference type="EMBL" id="WOL07315.1"/>
    </source>
</evidence>
<dbReference type="InterPro" id="IPR051653">
    <property type="entry name" value="E3_ligase_sorting_rcpt"/>
</dbReference>
<keyword evidence="11" id="KW-0862">Zinc</keyword>
<keyword evidence="10 19" id="KW-0863">Zinc-finger</keyword>
<evidence type="ECO:0000256" key="11">
    <source>
        <dbReference type="ARBA" id="ARBA00022833"/>
    </source>
</evidence>
<dbReference type="InterPro" id="IPR044744">
    <property type="entry name" value="ZNRF4/RNF13/RNF167_PA"/>
</dbReference>
<sequence>MRHGYYGPTSAENTCYFSYSLFLFSLFCPSAALVHLHSTNFSYTFLDAPARFAVPVDGLGICGSLHVAEPLDACSTLKNNLTVIADSGEDSRFVLISRGFCTFEEKVRNAQSGGFEAAIIYDDQDKSSLYSMVGNSTGIHIHAVFVSKMAGETLKMFTRGEEKECCIGSSLDEAAGTVLVISFLSLIVIIIVLAAFMFARNCQRLRLHNWPTSMKQEAVELLPSFTFRSLYPNGKHTAETCAICLEDYRDGESLRVLPCLHDFHSVCVDSWLTKWGTCCPVCKHEIMRPSNISKV</sequence>
<evidence type="ECO:0000256" key="6">
    <source>
        <dbReference type="ARBA" id="ARBA00022679"/>
    </source>
</evidence>
<evidence type="ECO:0000256" key="7">
    <source>
        <dbReference type="ARBA" id="ARBA00022692"/>
    </source>
</evidence>
<dbReference type="GO" id="GO:0008270">
    <property type="term" value="F:zinc ion binding"/>
    <property type="evidence" value="ECO:0007669"/>
    <property type="project" value="UniProtKB-KW"/>
</dbReference>
<dbReference type="EC" id="2.3.2.27" evidence="3"/>
<comment type="pathway">
    <text evidence="2">Protein modification; protein ubiquitination.</text>
</comment>
<dbReference type="FunFam" id="3.30.40.10:FF:000388">
    <property type="entry name" value="Putative RING zinc finger domain superfamily protein"/>
    <property type="match status" value="1"/>
</dbReference>
<dbReference type="PROSITE" id="PS50089">
    <property type="entry name" value="ZF_RING_2"/>
    <property type="match status" value="1"/>
</dbReference>
<evidence type="ECO:0000256" key="9">
    <source>
        <dbReference type="ARBA" id="ARBA00022729"/>
    </source>
</evidence>
<evidence type="ECO:0000256" key="15">
    <source>
        <dbReference type="ARBA" id="ARBA00023157"/>
    </source>
</evidence>
<dbReference type="PANTHER" id="PTHR47168:SF1">
    <property type="entry name" value="OS02G0798600 PROTEIN"/>
    <property type="match status" value="1"/>
</dbReference>
<evidence type="ECO:0000256" key="3">
    <source>
        <dbReference type="ARBA" id="ARBA00012483"/>
    </source>
</evidence>
<comment type="catalytic activity">
    <reaction evidence="1">
        <text>S-ubiquitinyl-[E2 ubiquitin-conjugating enzyme]-L-cysteine + [acceptor protein]-L-lysine = [E2 ubiquitin-conjugating enzyme]-L-cysteine + N(6)-ubiquitinyl-[acceptor protein]-L-lysine.</text>
        <dbReference type="EC" id="2.3.2.27"/>
    </reaction>
</comment>
<dbReference type="SUPFAM" id="SSF57850">
    <property type="entry name" value="RING/U-box"/>
    <property type="match status" value="1"/>
</dbReference>
<keyword evidence="15" id="KW-1015">Disulfide bond</keyword>
<keyword evidence="6" id="KW-0808">Transferase</keyword>
<dbReference type="Gene3D" id="3.50.30.30">
    <property type="match status" value="1"/>
</dbReference>
<dbReference type="FunFam" id="3.50.30.30:FF:000020">
    <property type="entry name" value="Receptor homology region transmembrane domain-and RING domain-containing protein 2"/>
    <property type="match status" value="1"/>
</dbReference>
<proteinExistence type="predicted"/>
<evidence type="ECO:0000259" key="21">
    <source>
        <dbReference type="PROSITE" id="PS50089"/>
    </source>
</evidence>
<evidence type="ECO:0000256" key="19">
    <source>
        <dbReference type="PROSITE-ProRule" id="PRU00175"/>
    </source>
</evidence>
<dbReference type="PANTHER" id="PTHR47168">
    <property type="entry name" value="RING ZINC FINGER DOMAIN SUPERFAMILY PROTEIN-RELATED"/>
    <property type="match status" value="1"/>
</dbReference>
<dbReference type="Pfam" id="PF13639">
    <property type="entry name" value="zf-RING_2"/>
    <property type="match status" value="1"/>
</dbReference>
<dbReference type="SMART" id="SM00184">
    <property type="entry name" value="RING"/>
    <property type="match status" value="1"/>
</dbReference>
<keyword evidence="4" id="KW-0813">Transport</keyword>
<evidence type="ECO:0000256" key="2">
    <source>
        <dbReference type="ARBA" id="ARBA00004906"/>
    </source>
</evidence>
<feature type="domain" description="RING-type" evidence="21">
    <location>
        <begin position="241"/>
        <end position="283"/>
    </location>
</feature>
<dbReference type="Gene3D" id="3.30.40.10">
    <property type="entry name" value="Zinc/RING finger domain, C3HC4 (zinc finger)"/>
    <property type="match status" value="1"/>
</dbReference>
<dbReference type="SUPFAM" id="SSF52025">
    <property type="entry name" value="PA domain"/>
    <property type="match status" value="1"/>
</dbReference>
<protein>
    <recommendedName>
        <fullName evidence="3">RING-type E3 ubiquitin transferase</fullName>
        <ecNumber evidence="3">2.3.2.27</ecNumber>
    </recommendedName>
</protein>
<dbReference type="Proteomes" id="UP001327560">
    <property type="component" value="Chromosome 5"/>
</dbReference>
<evidence type="ECO:0000256" key="8">
    <source>
        <dbReference type="ARBA" id="ARBA00022723"/>
    </source>
</evidence>
<name>A0AAQ3KET0_9LILI</name>
<dbReference type="CDD" id="cd02123">
    <property type="entry name" value="PA_C_RZF_like"/>
    <property type="match status" value="1"/>
</dbReference>
<keyword evidence="9" id="KW-0732">Signal</keyword>
<feature type="transmembrane region" description="Helical" evidence="20">
    <location>
        <begin position="16"/>
        <end position="36"/>
    </location>
</feature>
<dbReference type="EMBL" id="CP136894">
    <property type="protein sequence ID" value="WOL07315.1"/>
    <property type="molecule type" value="Genomic_DNA"/>
</dbReference>
<keyword evidence="14 20" id="KW-0472">Membrane</keyword>
<reference evidence="22 23" key="1">
    <citation type="submission" date="2023-10" db="EMBL/GenBank/DDBJ databases">
        <title>Chromosome-scale genome assembly provides insights into flower coloration mechanisms of Canna indica.</title>
        <authorList>
            <person name="Li C."/>
        </authorList>
    </citation>
    <scope>NUCLEOTIDE SEQUENCE [LARGE SCALE GENOMIC DNA]</scope>
    <source>
        <tissue evidence="22">Flower</tissue>
    </source>
</reference>